<dbReference type="NCBIfam" id="TIGR02210">
    <property type="entry name" value="rodA_shape"/>
    <property type="match status" value="1"/>
</dbReference>
<protein>
    <recommendedName>
        <fullName evidence="6">Peptidoglycan glycosyltransferase MrdB</fullName>
        <shortName evidence="6">PGT</shortName>
        <ecNumber evidence="6">2.4.99.28</ecNumber>
    </recommendedName>
    <alternativeName>
        <fullName evidence="6">Cell elongation protein RodA</fullName>
    </alternativeName>
    <alternativeName>
        <fullName evidence="6">Cell wall polymerase</fullName>
    </alternativeName>
    <alternativeName>
        <fullName evidence="6">Peptidoglycan polymerase</fullName>
        <shortName evidence="6">PG polymerase</shortName>
    </alternativeName>
</protein>
<comment type="catalytic activity">
    <reaction evidence="6">
        <text>[GlcNAc-(1-&gt;4)-Mur2Ac(oyl-L-Ala-gamma-D-Glu-L-Lys-D-Ala-D-Ala)](n)-di-trans,octa-cis-undecaprenyl diphosphate + beta-D-GlcNAc-(1-&gt;4)-Mur2Ac(oyl-L-Ala-gamma-D-Glu-L-Lys-D-Ala-D-Ala)-di-trans,octa-cis-undecaprenyl diphosphate = [GlcNAc-(1-&gt;4)-Mur2Ac(oyl-L-Ala-gamma-D-Glu-L-Lys-D-Ala-D-Ala)](n+1)-di-trans,octa-cis-undecaprenyl diphosphate + di-trans,octa-cis-undecaprenyl diphosphate + H(+)</text>
        <dbReference type="Rhea" id="RHEA:23708"/>
        <dbReference type="Rhea" id="RHEA-COMP:9602"/>
        <dbReference type="Rhea" id="RHEA-COMP:9603"/>
        <dbReference type="ChEBI" id="CHEBI:15378"/>
        <dbReference type="ChEBI" id="CHEBI:58405"/>
        <dbReference type="ChEBI" id="CHEBI:60033"/>
        <dbReference type="ChEBI" id="CHEBI:78435"/>
        <dbReference type="EC" id="2.4.99.28"/>
    </reaction>
</comment>
<evidence type="ECO:0000256" key="2">
    <source>
        <dbReference type="ARBA" id="ARBA00022692"/>
    </source>
</evidence>
<dbReference type="PANTHER" id="PTHR30474:SF1">
    <property type="entry name" value="PEPTIDOGLYCAN GLYCOSYLTRANSFERASE MRDB"/>
    <property type="match status" value="1"/>
</dbReference>
<dbReference type="InterPro" id="IPR011923">
    <property type="entry name" value="RodA/MrdB"/>
</dbReference>
<keyword evidence="6" id="KW-0573">Peptidoglycan synthesis</keyword>
<feature type="transmembrane region" description="Helical" evidence="6">
    <location>
        <begin position="37"/>
        <end position="56"/>
    </location>
</feature>
<dbReference type="EMBL" id="CP122961">
    <property type="protein sequence ID" value="WGI23869.1"/>
    <property type="molecule type" value="Genomic_DNA"/>
</dbReference>
<dbReference type="Pfam" id="PF01098">
    <property type="entry name" value="FTSW_RODA_SPOVE"/>
    <property type="match status" value="1"/>
</dbReference>
<dbReference type="Proteomes" id="UP001179830">
    <property type="component" value="Chromosome"/>
</dbReference>
<evidence type="ECO:0000313" key="7">
    <source>
        <dbReference type="EMBL" id="WGI23869.1"/>
    </source>
</evidence>
<feature type="transmembrane region" description="Helical" evidence="6">
    <location>
        <begin position="203"/>
        <end position="221"/>
    </location>
</feature>
<keyword evidence="6" id="KW-1003">Cell membrane</keyword>
<feature type="transmembrane region" description="Helical" evidence="6">
    <location>
        <begin position="323"/>
        <end position="350"/>
    </location>
</feature>
<proteinExistence type="inferred from homology"/>
<accession>A0ABY8LJV4</accession>
<comment type="subcellular location">
    <subcellularLocation>
        <location evidence="6">Cell inner membrane</location>
        <topology evidence="6">Multi-pass membrane protein</topology>
    </subcellularLocation>
    <subcellularLocation>
        <location evidence="1">Membrane</location>
        <topology evidence="1">Multi-pass membrane protein</topology>
    </subcellularLocation>
</comment>
<evidence type="ECO:0000256" key="5">
    <source>
        <dbReference type="ARBA" id="ARBA00023136"/>
    </source>
</evidence>
<dbReference type="InterPro" id="IPR001182">
    <property type="entry name" value="FtsW/RodA"/>
</dbReference>
<keyword evidence="6" id="KW-0961">Cell wall biogenesis/degradation</keyword>
<gene>
    <name evidence="6 7" type="primary">rodA</name>
    <name evidence="6" type="synonym">mrdB</name>
    <name evidence="7" type="ORF">QEN58_10975</name>
</gene>
<feature type="transmembrane region" description="Helical" evidence="6">
    <location>
        <begin position="181"/>
        <end position="198"/>
    </location>
</feature>
<sequence>MPLHYIARSMRGHPVRPPESGIARRKSIWERIHIDPWLLGLLLLLMGSGLIVLYSASGQSIDVVISQGVRFAIALVGMVIIAQFSPSTFLRWAPLAYGVGVAMLVAVDVVGDVGMGAKRWLVIPGVIRFQPSEMMKLAAPLMVAAYLNRCELPPRLRDIVVCAVIIGVPVVLTAIQPDLGTSLLVSSAALIVVLLAGLSWRLIGFIAALGAAGVPLLWMNMHNYQRQRVLTFLNPESDPLGAGWNIIQSTTAIGSGGLWGKGWLQGTQSQLEFLPERHTDFIIAVLGEEFGLVGMLVLLCLYLLIVSRGLWMASAAQDTFGRLVAGSIILTFFIYVFVNMGMVSGILPVVGVPLPLVSFGGTSSVTLLAGFGILMSIHAHRRLLSR</sequence>
<name>A0ABY8LJV4_9GAMM</name>
<reference evidence="7" key="1">
    <citation type="submission" date="2023-04" db="EMBL/GenBank/DDBJ databases">
        <title>Complete genome sequence of Halomonas alkaliantarctica MSP3 isolated from marine sediment, Jeju Island.</title>
        <authorList>
            <person name="Park S.-J."/>
        </authorList>
    </citation>
    <scope>NUCLEOTIDE SEQUENCE</scope>
    <source>
        <strain evidence="7">MSP3</strain>
    </source>
</reference>
<evidence type="ECO:0000256" key="1">
    <source>
        <dbReference type="ARBA" id="ARBA00004141"/>
    </source>
</evidence>
<evidence type="ECO:0000256" key="3">
    <source>
        <dbReference type="ARBA" id="ARBA00022960"/>
    </source>
</evidence>
<evidence type="ECO:0000313" key="8">
    <source>
        <dbReference type="Proteomes" id="UP001179830"/>
    </source>
</evidence>
<feature type="transmembrane region" description="Helical" evidence="6">
    <location>
        <begin position="290"/>
        <end position="311"/>
    </location>
</feature>
<keyword evidence="2 6" id="KW-0812">Transmembrane</keyword>
<dbReference type="EC" id="2.4.99.28" evidence="6"/>
<dbReference type="RefSeq" id="WP_280103702.1">
    <property type="nucleotide sequence ID" value="NZ_CP122961.1"/>
</dbReference>
<evidence type="ECO:0000256" key="6">
    <source>
        <dbReference type="HAMAP-Rule" id="MF_02079"/>
    </source>
</evidence>
<keyword evidence="6" id="KW-0997">Cell inner membrane</keyword>
<feature type="transmembrane region" description="Helical" evidence="6">
    <location>
        <begin position="156"/>
        <end position="175"/>
    </location>
</feature>
<feature type="transmembrane region" description="Helical" evidence="6">
    <location>
        <begin position="68"/>
        <end position="86"/>
    </location>
</feature>
<keyword evidence="8" id="KW-1185">Reference proteome</keyword>
<comment type="pathway">
    <text evidence="6">Cell wall biogenesis; peptidoglycan biosynthesis.</text>
</comment>
<comment type="function">
    <text evidence="6">Peptidoglycan polymerase that is essential for cell wall elongation.</text>
</comment>
<evidence type="ECO:0000256" key="4">
    <source>
        <dbReference type="ARBA" id="ARBA00022989"/>
    </source>
</evidence>
<comment type="similarity">
    <text evidence="6">Belongs to the SEDS family. MrdB/RodA subfamily.</text>
</comment>
<organism evidence="7 8">
    <name type="scientific">Halomonas alkaliantarctica</name>
    <dbReference type="NCBI Taxonomy" id="232346"/>
    <lineage>
        <taxon>Bacteria</taxon>
        <taxon>Pseudomonadati</taxon>
        <taxon>Pseudomonadota</taxon>
        <taxon>Gammaproteobacteria</taxon>
        <taxon>Oceanospirillales</taxon>
        <taxon>Halomonadaceae</taxon>
        <taxon>Halomonas</taxon>
    </lineage>
</organism>
<keyword evidence="6" id="KW-0328">Glycosyltransferase</keyword>
<keyword evidence="4 6" id="KW-1133">Transmembrane helix</keyword>
<dbReference type="HAMAP" id="MF_02079">
    <property type="entry name" value="PGT_RodA"/>
    <property type="match status" value="1"/>
</dbReference>
<keyword evidence="5 6" id="KW-0472">Membrane</keyword>
<keyword evidence="6" id="KW-0808">Transferase</keyword>
<feature type="transmembrane region" description="Helical" evidence="6">
    <location>
        <begin position="92"/>
        <end position="111"/>
    </location>
</feature>
<feature type="transmembrane region" description="Helical" evidence="6">
    <location>
        <begin position="356"/>
        <end position="377"/>
    </location>
</feature>
<keyword evidence="3 6" id="KW-0133">Cell shape</keyword>
<dbReference type="PANTHER" id="PTHR30474">
    <property type="entry name" value="CELL CYCLE PROTEIN"/>
    <property type="match status" value="1"/>
</dbReference>